<proteinExistence type="predicted"/>
<gene>
    <name evidence="1" type="ORF">EDB92DRAFT_1818291</name>
</gene>
<dbReference type="EMBL" id="JAKELL010000054">
    <property type="protein sequence ID" value="KAH8986476.1"/>
    <property type="molecule type" value="Genomic_DNA"/>
</dbReference>
<name>A0AAD4LFF3_9AGAM</name>
<dbReference type="AlphaFoldDB" id="A0AAD4LFF3"/>
<evidence type="ECO:0000313" key="2">
    <source>
        <dbReference type="Proteomes" id="UP001201163"/>
    </source>
</evidence>
<evidence type="ECO:0000313" key="1">
    <source>
        <dbReference type="EMBL" id="KAH8986476.1"/>
    </source>
</evidence>
<reference evidence="1" key="1">
    <citation type="submission" date="2022-01" db="EMBL/GenBank/DDBJ databases">
        <title>Comparative genomics reveals a dynamic genome evolution in the ectomycorrhizal milk-cap (Lactarius) mushrooms.</title>
        <authorList>
            <consortium name="DOE Joint Genome Institute"/>
            <person name="Lebreton A."/>
            <person name="Tang N."/>
            <person name="Kuo A."/>
            <person name="LaButti K."/>
            <person name="Drula E."/>
            <person name="Barry K."/>
            <person name="Clum A."/>
            <person name="Lipzen A."/>
            <person name="Mousain D."/>
            <person name="Ng V."/>
            <person name="Wang R."/>
            <person name="Wang X."/>
            <person name="Dai Y."/>
            <person name="Henrissat B."/>
            <person name="Grigoriev I.V."/>
            <person name="Guerin-Laguette A."/>
            <person name="Yu F."/>
            <person name="Martin F.M."/>
        </authorList>
    </citation>
    <scope>NUCLEOTIDE SEQUENCE</scope>
    <source>
        <strain evidence="1">QP</strain>
    </source>
</reference>
<protein>
    <submittedName>
        <fullName evidence="1">Uncharacterized protein</fullName>
    </submittedName>
</protein>
<keyword evidence="2" id="KW-1185">Reference proteome</keyword>
<comment type="caution">
    <text evidence="1">The sequence shown here is derived from an EMBL/GenBank/DDBJ whole genome shotgun (WGS) entry which is preliminary data.</text>
</comment>
<sequence length="149" mass="16208">MAAYTRCTHCACPGLVGMCLLAIMGKTRGNVLTHHLSKTRGNVLTHHLGKTRGNVLTHHLGLTCGNVLTYHLGKTRGKVPTCQWVHCVCPGLVGMCLLTIWVCCTYQHLRCTPGAHSIIMDKVPLKRPCLKDLGSGFVPVPGPIRSYLL</sequence>
<accession>A0AAD4LFF3</accession>
<organism evidence="1 2">
    <name type="scientific">Lactarius akahatsu</name>
    <dbReference type="NCBI Taxonomy" id="416441"/>
    <lineage>
        <taxon>Eukaryota</taxon>
        <taxon>Fungi</taxon>
        <taxon>Dikarya</taxon>
        <taxon>Basidiomycota</taxon>
        <taxon>Agaricomycotina</taxon>
        <taxon>Agaricomycetes</taxon>
        <taxon>Russulales</taxon>
        <taxon>Russulaceae</taxon>
        <taxon>Lactarius</taxon>
    </lineage>
</organism>
<dbReference type="Proteomes" id="UP001201163">
    <property type="component" value="Unassembled WGS sequence"/>
</dbReference>